<feature type="compositionally biased region" description="Pro residues" evidence="1">
    <location>
        <begin position="1"/>
        <end position="14"/>
    </location>
</feature>
<reference evidence="2" key="2">
    <citation type="journal article" date="2024" name="Virus Evol.">
        <title>Identification of diverse RNA viruses in Obscuromonas flagellates (Euglenozoa: Trypanosomatidae: Blastocrithidiinae).</title>
        <authorList>
            <person name="Grybchuk D."/>
            <person name="Galan A."/>
            <person name="Klocek D."/>
            <person name="Macedo D.H."/>
            <person name="Wolf Y.I."/>
            <person name="Votypka J."/>
            <person name="Butenko A."/>
            <person name="Lukes J."/>
            <person name="Neri U."/>
            <person name="Zahonova K."/>
            <person name="Kostygov A.Y."/>
            <person name="Koonin E.V."/>
            <person name="Yurchenko V."/>
        </authorList>
    </citation>
    <scope>NUCLEOTIDE SEQUENCE</scope>
    <source>
        <strain evidence="2">CC37A_qin</strain>
    </source>
</reference>
<accession>A0AAU7BNV5</accession>
<organism evidence="2">
    <name type="scientific">Obscuromonas Qin-like virus</name>
    <dbReference type="NCBI Taxonomy" id="3157911"/>
    <lineage>
        <taxon>Viruses</taxon>
        <taxon>Riboviria</taxon>
        <taxon>Orthornavirae</taxon>
        <taxon>Negarnaviricota</taxon>
        <taxon>Haploviricotina</taxon>
        <taxon>Chunqiuviricetes</taxon>
        <taxon>Muvirales</taxon>
        <taxon>Qinviridae</taxon>
    </lineage>
</organism>
<evidence type="ECO:0000313" key="2">
    <source>
        <dbReference type="EMBL" id="XBG55449.1"/>
    </source>
</evidence>
<proteinExistence type="predicted"/>
<feature type="region of interest" description="Disordered" evidence="1">
    <location>
        <begin position="1"/>
        <end position="23"/>
    </location>
</feature>
<evidence type="ECO:0008006" key="3">
    <source>
        <dbReference type="Google" id="ProtNLM"/>
    </source>
</evidence>
<evidence type="ECO:0000256" key="1">
    <source>
        <dbReference type="SAM" id="MobiDB-lite"/>
    </source>
</evidence>
<sequence>MSDLPSRPPRPMPPDSTARHEQPLQADQRAAILQPDDTLFRSFLREMSENGPMEVGFGVTADAMTKPSLFLPKVSDLNSQITAMISNLPFRTGAARQYNQFMIWAAMFLNSKPARIDTRYARPVSNVNTQALENAIEIFNSTAREHQDDSTFASNCLLLLYSTKINWWQMNHHTGTSYEKAAGFCQRAMNQFNTSLGITGTSGADVHTVWICGHWMDTKGFLGSMGISGVPRSDENHQLFAPADRSIRLRLNSNPAGTAAFADCLAIYKAIKGTLLETLLQEDQIAEIKHALECEREMCENAALYHVGAKFLTGKDPLTVPRLSESVENVLVSILQIAMPNSTLRKSNALARLSGGRVSDARVRAALNAISMSDSIPLYKRLTHNDKSVSPEHAKQIIQFMRANRFSSAPSTVVELDETTPQQ</sequence>
<reference evidence="2" key="1">
    <citation type="submission" date="2023-10" db="EMBL/GenBank/DDBJ databases">
        <authorList>
            <person name="Grybchuk D."/>
            <person name="Galan A."/>
            <person name="Klocek D."/>
            <person name="Macedo D.H."/>
            <person name="Wolf Y.I."/>
            <person name="Votypka J."/>
            <person name="Butenko A."/>
            <person name="Lukes J."/>
            <person name="Neri U."/>
            <person name="Zahonova K."/>
            <person name="Kostygov A.Y."/>
            <person name="Koonin E.V."/>
            <person name="Yurchenko V."/>
        </authorList>
    </citation>
    <scope>NUCLEOTIDE SEQUENCE</scope>
    <source>
        <strain evidence="2">CC37A_qin</strain>
    </source>
</reference>
<dbReference type="EMBL" id="OR723813">
    <property type="protein sequence ID" value="XBG55449.1"/>
    <property type="molecule type" value="Viral_cRNA"/>
</dbReference>
<name>A0AAU7BNV5_9VIRU</name>
<protein>
    <recommendedName>
        <fullName evidence="3">Nucleocapsid protein</fullName>
    </recommendedName>
</protein>